<dbReference type="AlphaFoldDB" id="A0A8H6X546"/>
<feature type="region of interest" description="Disordered" evidence="1">
    <location>
        <begin position="244"/>
        <end position="319"/>
    </location>
</feature>
<dbReference type="OrthoDB" id="3062685at2759"/>
<gene>
    <name evidence="2" type="ORF">MVEN_02297000</name>
</gene>
<feature type="region of interest" description="Disordered" evidence="1">
    <location>
        <begin position="700"/>
        <end position="805"/>
    </location>
</feature>
<evidence type="ECO:0000313" key="2">
    <source>
        <dbReference type="EMBL" id="KAF7334665.1"/>
    </source>
</evidence>
<feature type="compositionally biased region" description="Low complexity" evidence="1">
    <location>
        <begin position="151"/>
        <end position="166"/>
    </location>
</feature>
<feature type="region of interest" description="Disordered" evidence="1">
    <location>
        <begin position="504"/>
        <end position="553"/>
    </location>
</feature>
<organism evidence="2 3">
    <name type="scientific">Mycena venus</name>
    <dbReference type="NCBI Taxonomy" id="2733690"/>
    <lineage>
        <taxon>Eukaryota</taxon>
        <taxon>Fungi</taxon>
        <taxon>Dikarya</taxon>
        <taxon>Basidiomycota</taxon>
        <taxon>Agaricomycotina</taxon>
        <taxon>Agaricomycetes</taxon>
        <taxon>Agaricomycetidae</taxon>
        <taxon>Agaricales</taxon>
        <taxon>Marasmiineae</taxon>
        <taxon>Mycenaceae</taxon>
        <taxon>Mycena</taxon>
    </lineage>
</organism>
<comment type="caution">
    <text evidence="2">The sequence shown here is derived from an EMBL/GenBank/DDBJ whole genome shotgun (WGS) entry which is preliminary data.</text>
</comment>
<feature type="region of interest" description="Disordered" evidence="1">
    <location>
        <begin position="952"/>
        <end position="983"/>
    </location>
</feature>
<feature type="compositionally biased region" description="Low complexity" evidence="1">
    <location>
        <begin position="707"/>
        <end position="738"/>
    </location>
</feature>
<accession>A0A8H6X546</accession>
<name>A0A8H6X546_9AGAR</name>
<feature type="compositionally biased region" description="Basic residues" evidence="1">
    <location>
        <begin position="115"/>
        <end position="130"/>
    </location>
</feature>
<feature type="compositionally biased region" description="Low complexity" evidence="1">
    <location>
        <begin position="422"/>
        <end position="445"/>
    </location>
</feature>
<feature type="compositionally biased region" description="Basic and acidic residues" evidence="1">
    <location>
        <begin position="171"/>
        <end position="182"/>
    </location>
</feature>
<protein>
    <submittedName>
        <fullName evidence="2">Uncharacterized protein</fullName>
    </submittedName>
</protein>
<feature type="region of interest" description="Disordered" evidence="1">
    <location>
        <begin position="334"/>
        <end position="372"/>
    </location>
</feature>
<evidence type="ECO:0000256" key="1">
    <source>
        <dbReference type="SAM" id="MobiDB-lite"/>
    </source>
</evidence>
<feature type="compositionally biased region" description="Acidic residues" evidence="1">
    <location>
        <begin position="287"/>
        <end position="297"/>
    </location>
</feature>
<feature type="region of interest" description="Disordered" evidence="1">
    <location>
        <begin position="13"/>
        <end position="185"/>
    </location>
</feature>
<evidence type="ECO:0000313" key="3">
    <source>
        <dbReference type="Proteomes" id="UP000620124"/>
    </source>
</evidence>
<feature type="compositionally biased region" description="Basic and acidic residues" evidence="1">
    <location>
        <begin position="529"/>
        <end position="553"/>
    </location>
</feature>
<feature type="compositionally biased region" description="Low complexity" evidence="1">
    <location>
        <begin position="390"/>
        <end position="414"/>
    </location>
</feature>
<feature type="compositionally biased region" description="Low complexity" evidence="1">
    <location>
        <begin position="1087"/>
        <end position="1105"/>
    </location>
</feature>
<feature type="region of interest" description="Disordered" evidence="1">
    <location>
        <begin position="386"/>
        <end position="451"/>
    </location>
</feature>
<sequence>MLRRQRSLAALLGVGSSSTTNLALDKEREDAVPPLPDANVYSAAHADANNPARSGGLIRKVSNLFRSGSSGKSGAGANGSPTSARYRAATSTPDVRTPSSPASSNGTGNSGGAKLVKRPSVKRSEKRKSRTLAEELHRMNGMPIPGETRKSSGSSVSGSKFRSVKSTKSGGHIEHEHEHEEQGADAAAFSARVHFRDEEDDIRRPSGLGRAASLREMAEIAGRGSMGRDHSGKHTVEVVAYGDPDADADTDLRTPTAQSYSHPHHYTHHAQTDSAYASEISYSASSADEDEDEGEEDDIRRPSGLGRAVQLHEDEDGLGDEWSWGRRAHTAGATQAGFPGLSHAHTYTSPSESERGGGVHTRTRSLSSPAQVQSKLEALHALLRLPPPTSTTFSPSPDASADSSADPSVPGDSPIVFTSTMRAGSSFSRSRSAQASTATSSARTRTNPKQPPIASALPWALILAHLSLPDAARAARVSRAFCAAARGRVYGVVDLRISSSSHSYSAGVETSGAEGRYSPSVEGGCSPFDDERAEQNREEAGEVGSREREERRRDGLVHALRVPHLAARVEGVVCAGWPPWVGAGEIPLPALRSLIIFPPDVSSSPSRSPAPTARTDPTSALLTFLRAHPTLERLAIVGGEDSGFGEEDATTTSSAPDEEKDLHQQKDTADTPFLPRLTHLHAPPVLAVRLLERIAAAPFFSPPPVPSQSSNTTTSTTSPNASPAKPVLSAASLALLAPDPKRPSRLSGWTRRERGQNADSGEGHGQSLVDVFPIPPAASVDRQPEKERAPQINRIPRKPPPSAFAGVDEEDVEVVVGEKVEKVELRRVGSVGRAARAVYVQARPATIVNSLPAAPAWVKTEPHPHPLRVLRIVVPRPLYEGAAGGGRVGRAVGGVLARGAGASSTEIANTTADTVAQGLAVHLLFGPRVERRTLEKVLRTLGSGLDEVVAASVPAPPPAKGNSHLPHGAKGKAPPSSRGRNGWEDVQAQAVEKPKGKLPRGVALLEVRSPVRVAELYKIVAAVLPRYPALRTLLLSRPLHARLRRLASPLPLTCAYHLRPPCLRHPQIHYYRPRRPYAHRRRHPGVLRPSPSGSLHPPLSPASTLAPPPGLHTSASHFDAWAWEWDGWGDAGDVLAGVDAPALPLHVLHQKPQPDVPADVGDDESVMFNDNGKYYSYGDAGNSGGGLSREDAAHVAAWRRRCMGLECVRMVSGAWWLRDGE</sequence>
<feature type="compositionally biased region" description="Low complexity" evidence="1">
    <location>
        <begin position="273"/>
        <end position="286"/>
    </location>
</feature>
<feature type="region of interest" description="Disordered" evidence="1">
    <location>
        <begin position="1085"/>
        <end position="1108"/>
    </location>
</feature>
<dbReference type="Proteomes" id="UP000620124">
    <property type="component" value="Unassembled WGS sequence"/>
</dbReference>
<proteinExistence type="predicted"/>
<feature type="compositionally biased region" description="Low complexity" evidence="1">
    <location>
        <begin position="97"/>
        <end position="107"/>
    </location>
</feature>
<keyword evidence="3" id="KW-1185">Reference proteome</keyword>
<dbReference type="EMBL" id="JACAZI010000026">
    <property type="protein sequence ID" value="KAF7334665.1"/>
    <property type="molecule type" value="Genomic_DNA"/>
</dbReference>
<feature type="region of interest" description="Disordered" evidence="1">
    <location>
        <begin position="638"/>
        <end position="666"/>
    </location>
</feature>
<reference evidence="2" key="1">
    <citation type="submission" date="2020-05" db="EMBL/GenBank/DDBJ databases">
        <title>Mycena genomes resolve the evolution of fungal bioluminescence.</title>
        <authorList>
            <person name="Tsai I.J."/>
        </authorList>
    </citation>
    <scope>NUCLEOTIDE SEQUENCE</scope>
    <source>
        <strain evidence="2">CCC161011</strain>
    </source>
</reference>